<feature type="region of interest" description="Disordered" evidence="1">
    <location>
        <begin position="489"/>
        <end position="551"/>
    </location>
</feature>
<feature type="region of interest" description="Disordered" evidence="1">
    <location>
        <begin position="259"/>
        <end position="278"/>
    </location>
</feature>
<dbReference type="EMBL" id="JAEVFJ010000004">
    <property type="protein sequence ID" value="KAH8105205.1"/>
    <property type="molecule type" value="Genomic_DNA"/>
</dbReference>
<evidence type="ECO:0000256" key="2">
    <source>
        <dbReference type="SAM" id="Phobius"/>
    </source>
</evidence>
<feature type="region of interest" description="Disordered" evidence="1">
    <location>
        <begin position="310"/>
        <end position="330"/>
    </location>
</feature>
<keyword evidence="3" id="KW-0732">Signal</keyword>
<evidence type="ECO:0000256" key="3">
    <source>
        <dbReference type="SAM" id="SignalP"/>
    </source>
</evidence>
<organism evidence="4 5">
    <name type="scientific">Cristinia sonorae</name>
    <dbReference type="NCBI Taxonomy" id="1940300"/>
    <lineage>
        <taxon>Eukaryota</taxon>
        <taxon>Fungi</taxon>
        <taxon>Dikarya</taxon>
        <taxon>Basidiomycota</taxon>
        <taxon>Agaricomycotina</taxon>
        <taxon>Agaricomycetes</taxon>
        <taxon>Agaricomycetidae</taxon>
        <taxon>Agaricales</taxon>
        <taxon>Pleurotineae</taxon>
        <taxon>Stephanosporaceae</taxon>
        <taxon>Cristinia</taxon>
    </lineage>
</organism>
<protein>
    <submittedName>
        <fullName evidence="4">Uncharacterized protein</fullName>
    </submittedName>
</protein>
<name>A0A8K0UWE7_9AGAR</name>
<dbReference type="AlphaFoldDB" id="A0A8K0UWE7"/>
<keyword evidence="2" id="KW-0812">Transmembrane</keyword>
<feature type="compositionally biased region" description="Polar residues" evidence="1">
    <location>
        <begin position="353"/>
        <end position="373"/>
    </location>
</feature>
<proteinExistence type="predicted"/>
<keyword evidence="5" id="KW-1185">Reference proteome</keyword>
<feature type="region of interest" description="Disordered" evidence="1">
    <location>
        <begin position="351"/>
        <end position="376"/>
    </location>
</feature>
<dbReference type="OrthoDB" id="3269515at2759"/>
<feature type="transmembrane region" description="Helical" evidence="2">
    <location>
        <begin position="134"/>
        <end position="156"/>
    </location>
</feature>
<evidence type="ECO:0000313" key="4">
    <source>
        <dbReference type="EMBL" id="KAH8105205.1"/>
    </source>
</evidence>
<dbReference type="Proteomes" id="UP000813824">
    <property type="component" value="Unassembled WGS sequence"/>
</dbReference>
<sequence>MNFREKGSPASLILLFGLLFTSVHGLSSHTRAWPVRRQVAPPLPEAPDSFPPMTMTNQSPAPINALATAAATSTPASTTALAVTTAQESLPPTATTSAASITHDALIQITALPPAPSGSSTQHKRPPKPFNPQFLAPLFAALGVALGAFTAWLLLVCRSRHQTRTRADSLEPGPEYTAPAGANHDVAVKSTMRTNPWSAFLGGRPRSQWGNTADSNQGWLSRILTTRGRPVNRTRQGVPQSTSAFESYSFLNEEDDPFLSTTTGSMSRATASDSVGRTHRQLTTSFLSVGIPPTEDEEWDEVLDNSMHHESRNSLAAVGPKSRRGHTRVDSDTNVLDQRLLSANLPVSCPAERTQSTASGTTAVSSQGSSTGDSKVGFKIVDEDPEEDSTSQRAGWGWNMPWVTAERVSTDDKFTVLPTRNMAEKRKGPTSPALVERVDGVRPTSLPRVHSSVLPASPPLIHSPPLEAKLFFNPVFGSTPSLSLALEANSEGNRRSIQGPKSDYTPTRLPFPGADIQKSNPYRRRLTKSPPNHAVAPSSPHALARSPTSASIASSGSRKVALCKVNQIVARSWSQREMAGVTAPTSPTMFGAVAEADEVVIGGVQSPEVLMNGIEERLAQM</sequence>
<keyword evidence="2" id="KW-1133">Transmembrane helix</keyword>
<comment type="caution">
    <text evidence="4">The sequence shown here is derived from an EMBL/GenBank/DDBJ whole genome shotgun (WGS) entry which is preliminary data.</text>
</comment>
<reference evidence="4" key="1">
    <citation type="journal article" date="2021" name="New Phytol.">
        <title>Evolutionary innovations through gain and loss of genes in the ectomycorrhizal Boletales.</title>
        <authorList>
            <person name="Wu G."/>
            <person name="Miyauchi S."/>
            <person name="Morin E."/>
            <person name="Kuo A."/>
            <person name="Drula E."/>
            <person name="Varga T."/>
            <person name="Kohler A."/>
            <person name="Feng B."/>
            <person name="Cao Y."/>
            <person name="Lipzen A."/>
            <person name="Daum C."/>
            <person name="Hundley H."/>
            <person name="Pangilinan J."/>
            <person name="Johnson J."/>
            <person name="Barry K."/>
            <person name="LaButti K."/>
            <person name="Ng V."/>
            <person name="Ahrendt S."/>
            <person name="Min B."/>
            <person name="Choi I.G."/>
            <person name="Park H."/>
            <person name="Plett J.M."/>
            <person name="Magnuson J."/>
            <person name="Spatafora J.W."/>
            <person name="Nagy L.G."/>
            <person name="Henrissat B."/>
            <person name="Grigoriev I.V."/>
            <person name="Yang Z.L."/>
            <person name="Xu J."/>
            <person name="Martin F.M."/>
        </authorList>
    </citation>
    <scope>NUCLEOTIDE SEQUENCE</scope>
    <source>
        <strain evidence="4">KKN 215</strain>
    </source>
</reference>
<accession>A0A8K0UWE7</accession>
<keyword evidence="2" id="KW-0472">Membrane</keyword>
<feature type="chain" id="PRO_5035465640" evidence="3">
    <location>
        <begin position="26"/>
        <end position="621"/>
    </location>
</feature>
<evidence type="ECO:0000313" key="5">
    <source>
        <dbReference type="Proteomes" id="UP000813824"/>
    </source>
</evidence>
<gene>
    <name evidence="4" type="ORF">BXZ70DRAFT_510769</name>
</gene>
<feature type="signal peptide" evidence="3">
    <location>
        <begin position="1"/>
        <end position="25"/>
    </location>
</feature>
<evidence type="ECO:0000256" key="1">
    <source>
        <dbReference type="SAM" id="MobiDB-lite"/>
    </source>
</evidence>